<accession>A0A3D9ZG04</accession>
<evidence type="ECO:0000313" key="3">
    <source>
        <dbReference type="EMBL" id="REF96348.1"/>
    </source>
</evidence>
<dbReference type="InterPro" id="IPR002696">
    <property type="entry name" value="Membr_insert_effic_factor_YidD"/>
</dbReference>
<dbReference type="NCBIfam" id="TIGR00278">
    <property type="entry name" value="membrane protein insertion efficiency factor YidD"/>
    <property type="match status" value="1"/>
</dbReference>
<evidence type="ECO:0000256" key="1">
    <source>
        <dbReference type="HAMAP-Rule" id="MF_00386"/>
    </source>
</evidence>
<comment type="function">
    <text evidence="1">Could be involved in insertion of integral membrane proteins into the membrane.</text>
</comment>
<evidence type="ECO:0000256" key="2">
    <source>
        <dbReference type="SAM" id="MobiDB-lite"/>
    </source>
</evidence>
<dbReference type="PANTHER" id="PTHR33383">
    <property type="entry name" value="MEMBRANE PROTEIN INSERTION EFFICIENCY FACTOR-RELATED"/>
    <property type="match status" value="1"/>
</dbReference>
<dbReference type="HAMAP" id="MF_00386">
    <property type="entry name" value="UPF0161_YidD"/>
    <property type="match status" value="1"/>
</dbReference>
<comment type="subcellular location">
    <subcellularLocation>
        <location evidence="1">Cell membrane</location>
        <topology evidence="1">Peripheral membrane protein</topology>
        <orientation evidence="1">Cytoplasmic side</orientation>
    </subcellularLocation>
</comment>
<dbReference type="GO" id="GO:0005886">
    <property type="term" value="C:plasma membrane"/>
    <property type="evidence" value="ECO:0007669"/>
    <property type="project" value="UniProtKB-SubCell"/>
</dbReference>
<dbReference type="Pfam" id="PF01809">
    <property type="entry name" value="YidD"/>
    <property type="match status" value="1"/>
</dbReference>
<evidence type="ECO:0000313" key="4">
    <source>
        <dbReference type="Proteomes" id="UP000256913"/>
    </source>
</evidence>
<protein>
    <recommendedName>
        <fullName evidence="1">Putative membrane protein insertion efficiency factor</fullName>
    </recommendedName>
</protein>
<dbReference type="SMART" id="SM01234">
    <property type="entry name" value="Haemolytic"/>
    <property type="match status" value="1"/>
</dbReference>
<keyword evidence="1" id="KW-0472">Membrane</keyword>
<reference evidence="3 4" key="1">
    <citation type="submission" date="2018-08" db="EMBL/GenBank/DDBJ databases">
        <title>Sequencing the genomes of 1000 actinobacteria strains.</title>
        <authorList>
            <person name="Klenk H.-P."/>
        </authorList>
    </citation>
    <scope>NUCLEOTIDE SEQUENCE [LARGE SCALE GENOMIC DNA]</scope>
    <source>
        <strain evidence="3 4">DSM 44099</strain>
    </source>
</reference>
<keyword evidence="1" id="KW-1003">Cell membrane</keyword>
<dbReference type="EMBL" id="QUMQ01000001">
    <property type="protein sequence ID" value="REF96348.1"/>
    <property type="molecule type" value="Genomic_DNA"/>
</dbReference>
<dbReference type="Proteomes" id="UP000256913">
    <property type="component" value="Unassembled WGS sequence"/>
</dbReference>
<comment type="similarity">
    <text evidence="1">Belongs to the UPF0161 family.</text>
</comment>
<comment type="caution">
    <text evidence="3">The sequence shown here is derived from an EMBL/GenBank/DDBJ whole genome shotgun (WGS) entry which is preliminary data.</text>
</comment>
<gene>
    <name evidence="3" type="ORF">DFJ67_2325</name>
</gene>
<sequence length="104" mass="11603">MSVSSQETISNTTPKNISLPARVLAFCIIAYRRWISPALPARCRFYPSCSAYGLEAVSRHGAIRGTGLTIWRLLRCHPFHPGGYDPVPEPRRRRPANTAEPLAE</sequence>
<feature type="region of interest" description="Disordered" evidence="2">
    <location>
        <begin position="81"/>
        <end position="104"/>
    </location>
</feature>
<dbReference type="PANTHER" id="PTHR33383:SF1">
    <property type="entry name" value="MEMBRANE PROTEIN INSERTION EFFICIENCY FACTOR-RELATED"/>
    <property type="match status" value="1"/>
</dbReference>
<organism evidence="3 4">
    <name type="scientific">Asanoa ferruginea</name>
    <dbReference type="NCBI Taxonomy" id="53367"/>
    <lineage>
        <taxon>Bacteria</taxon>
        <taxon>Bacillati</taxon>
        <taxon>Actinomycetota</taxon>
        <taxon>Actinomycetes</taxon>
        <taxon>Micromonosporales</taxon>
        <taxon>Micromonosporaceae</taxon>
        <taxon>Asanoa</taxon>
    </lineage>
</organism>
<keyword evidence="4" id="KW-1185">Reference proteome</keyword>
<proteinExistence type="inferred from homology"/>
<dbReference type="AlphaFoldDB" id="A0A3D9ZG04"/>
<name>A0A3D9ZG04_9ACTN</name>